<keyword evidence="3" id="KW-1185">Reference proteome</keyword>
<reference evidence="2" key="1">
    <citation type="submission" date="2015-04" db="UniProtKB">
        <authorList>
            <consortium name="EnsemblPlants"/>
        </authorList>
    </citation>
    <scope>IDENTIFICATION</scope>
</reference>
<dbReference type="EnsemblPlants" id="OMERI01G07350.1">
    <property type="protein sequence ID" value="OMERI01G07350.1"/>
    <property type="gene ID" value="OMERI01G07350"/>
</dbReference>
<dbReference type="HOGENOM" id="CLU_2112750_0_0_1"/>
<protein>
    <submittedName>
        <fullName evidence="2">Uncharacterized protein</fullName>
    </submittedName>
</protein>
<dbReference type="Gramene" id="OMERI01G07350.1">
    <property type="protein sequence ID" value="OMERI01G07350.1"/>
    <property type="gene ID" value="OMERI01G07350"/>
</dbReference>
<proteinExistence type="predicted"/>
<evidence type="ECO:0000313" key="2">
    <source>
        <dbReference type="EnsemblPlants" id="OMERI01G07350.1"/>
    </source>
</evidence>
<dbReference type="Proteomes" id="UP000008021">
    <property type="component" value="Chromosome 1"/>
</dbReference>
<feature type="region of interest" description="Disordered" evidence="1">
    <location>
        <begin position="22"/>
        <end position="72"/>
    </location>
</feature>
<dbReference type="AlphaFoldDB" id="A0A0E0BZ26"/>
<evidence type="ECO:0000313" key="3">
    <source>
        <dbReference type="Proteomes" id="UP000008021"/>
    </source>
</evidence>
<organism evidence="2">
    <name type="scientific">Oryza meridionalis</name>
    <dbReference type="NCBI Taxonomy" id="40149"/>
    <lineage>
        <taxon>Eukaryota</taxon>
        <taxon>Viridiplantae</taxon>
        <taxon>Streptophyta</taxon>
        <taxon>Embryophyta</taxon>
        <taxon>Tracheophyta</taxon>
        <taxon>Spermatophyta</taxon>
        <taxon>Magnoliopsida</taxon>
        <taxon>Liliopsida</taxon>
        <taxon>Poales</taxon>
        <taxon>Poaceae</taxon>
        <taxon>BOP clade</taxon>
        <taxon>Oryzoideae</taxon>
        <taxon>Oryzeae</taxon>
        <taxon>Oryzinae</taxon>
        <taxon>Oryza</taxon>
    </lineage>
</organism>
<reference evidence="2" key="2">
    <citation type="submission" date="2018-05" db="EMBL/GenBank/DDBJ databases">
        <title>OmerRS3 (Oryza meridionalis Reference Sequence Version 3).</title>
        <authorList>
            <person name="Zhang J."/>
            <person name="Kudrna D."/>
            <person name="Lee S."/>
            <person name="Talag J."/>
            <person name="Welchert J."/>
            <person name="Wing R.A."/>
        </authorList>
    </citation>
    <scope>NUCLEOTIDE SEQUENCE [LARGE SCALE GENOMIC DNA]</scope>
    <source>
        <strain evidence="2">cv. OR44</strain>
    </source>
</reference>
<sequence length="115" mass="12127">MVQGEASSARRCGCGVVVSGGSGGETAGWRRGCETAPRNGRTTLQDSGGTRRQRRWGRGREEPRRHAVARAPGGGRWALAVRGARCSAASSRSREVMCLSLSSLGLATIWVGLET</sequence>
<accession>A0A0E0BZ26</accession>
<name>A0A0E0BZ26_9ORYZ</name>
<evidence type="ECO:0000256" key="1">
    <source>
        <dbReference type="SAM" id="MobiDB-lite"/>
    </source>
</evidence>